<name>A0A241Q1L1_FUSNP</name>
<dbReference type="RefSeq" id="WP_088765124.1">
    <property type="nucleotide sequence ID" value="NZ_CP022123.1"/>
</dbReference>
<gene>
    <name evidence="1" type="ORF">CBG61_07060</name>
</gene>
<evidence type="ECO:0000313" key="2">
    <source>
        <dbReference type="Proteomes" id="UP000197638"/>
    </source>
</evidence>
<dbReference type="AlphaFoldDB" id="A0A241Q1L1"/>
<proteinExistence type="predicted"/>
<reference evidence="1 2" key="1">
    <citation type="submission" date="2017-06" db="EMBL/GenBank/DDBJ databases">
        <title>Genome sequencing of Fusobacterium nucleatum subsp. polymorphum KCOM 1275 (=ChDC F310).</title>
        <authorList>
            <person name="Kook J.-K."/>
            <person name="Park S.-N."/>
            <person name="Lim Y.K."/>
            <person name="Roh H."/>
        </authorList>
    </citation>
    <scope>NUCLEOTIDE SEQUENCE [LARGE SCALE GENOMIC DNA]</scope>
    <source>
        <strain evidence="1 2">KCOM 1275</strain>
    </source>
</reference>
<accession>A0A241Q1L1</accession>
<sequence>MKKLFVLCLFVILNLGLFAQKIKSDGKPHFDKILWELWAEKSPDYDGPSGWGLVQIVKIDNDYYLTDSYYPKEWKKNIKKADRSNYKKLTIYKNLYLMDNEGNIYGYDLAKKRPVLIDEDLNILKYYYIYES</sequence>
<dbReference type="EMBL" id="CP022123">
    <property type="protein sequence ID" value="ASG28703.1"/>
    <property type="molecule type" value="Genomic_DNA"/>
</dbReference>
<organism evidence="1 2">
    <name type="scientific">Fusobacterium nucleatum subsp. polymorphum</name>
    <name type="common">Fusobacterium polymorphum</name>
    <dbReference type="NCBI Taxonomy" id="76857"/>
    <lineage>
        <taxon>Bacteria</taxon>
        <taxon>Fusobacteriati</taxon>
        <taxon>Fusobacteriota</taxon>
        <taxon>Fusobacteriia</taxon>
        <taxon>Fusobacteriales</taxon>
        <taxon>Fusobacteriaceae</taxon>
        <taxon>Fusobacterium</taxon>
    </lineage>
</organism>
<protein>
    <submittedName>
        <fullName evidence="1">Uncharacterized protein</fullName>
    </submittedName>
</protein>
<evidence type="ECO:0000313" key="1">
    <source>
        <dbReference type="EMBL" id="ASG28703.1"/>
    </source>
</evidence>
<dbReference type="Proteomes" id="UP000197638">
    <property type="component" value="Chromosome"/>
</dbReference>